<evidence type="ECO:0000313" key="2">
    <source>
        <dbReference type="Proteomes" id="UP000502117"/>
    </source>
</evidence>
<dbReference type="AlphaFoldDB" id="A0A6G7LPU9"/>
<dbReference type="SUPFAM" id="SSF46785">
    <property type="entry name" value="Winged helix' DNA-binding domain"/>
    <property type="match status" value="1"/>
</dbReference>
<name>A0A6G7LPU9_9GAMM</name>
<dbReference type="InterPro" id="IPR036388">
    <property type="entry name" value="WH-like_DNA-bd_sf"/>
</dbReference>
<dbReference type="InterPro" id="IPR036390">
    <property type="entry name" value="WH_DNA-bd_sf"/>
</dbReference>
<evidence type="ECO:0000313" key="1">
    <source>
        <dbReference type="EMBL" id="QIJ03675.1"/>
    </source>
</evidence>
<organism evidence="1 2">
    <name type="scientific">Shewanella chilikensis</name>
    <dbReference type="NCBI Taxonomy" id="558541"/>
    <lineage>
        <taxon>Bacteria</taxon>
        <taxon>Pseudomonadati</taxon>
        <taxon>Pseudomonadota</taxon>
        <taxon>Gammaproteobacteria</taxon>
        <taxon>Alteromonadales</taxon>
        <taxon>Shewanellaceae</taxon>
        <taxon>Shewanella</taxon>
    </lineage>
</organism>
<sequence>MLGIIAKTLHEVQNTTETELVVESEKARVERRVEMRVKTPDRVLSLLVNQPTLTLAEIAAHLGKSTSTIERAVAKLKQQNKLAFYGPKKGGYWQVLGE</sequence>
<reference evidence="1 2" key="1">
    <citation type="submission" date="2019-11" db="EMBL/GenBank/DDBJ databases">
        <title>Complete Genome Sequence of Shewanella chilikensis Strain DC57, Isolated from Corroded Seal Rings at a floating production facility in Australia.</title>
        <authorList>
            <person name="Salgar-Chaparro S.J."/>
            <person name="Castillo-Villamizar G.A."/>
            <person name="Poehlein A."/>
            <person name="Daniel R."/>
            <person name="Machuca L."/>
        </authorList>
    </citation>
    <scope>NUCLEOTIDE SEQUENCE [LARGE SCALE GENOMIC DNA]</scope>
    <source>
        <strain evidence="1 2">DC57</strain>
    </source>
</reference>
<dbReference type="Gene3D" id="1.10.10.10">
    <property type="entry name" value="Winged helix-like DNA-binding domain superfamily/Winged helix DNA-binding domain"/>
    <property type="match status" value="1"/>
</dbReference>
<dbReference type="KEGG" id="schk:GII14_05405"/>
<gene>
    <name evidence="1" type="ORF">GII14_05405</name>
</gene>
<protein>
    <submittedName>
        <fullName evidence="1">Winged helix-turn-helix transcriptional regulator</fullName>
    </submittedName>
</protein>
<accession>A0A6G7LPU9</accession>
<dbReference type="Pfam" id="PF13412">
    <property type="entry name" value="HTH_24"/>
    <property type="match status" value="1"/>
</dbReference>
<dbReference type="Proteomes" id="UP000502117">
    <property type="component" value="Chromosome"/>
</dbReference>
<dbReference type="EMBL" id="CP045857">
    <property type="protein sequence ID" value="QIJ03675.1"/>
    <property type="molecule type" value="Genomic_DNA"/>
</dbReference>
<proteinExistence type="predicted"/>
<dbReference type="RefSeq" id="WP_165564607.1">
    <property type="nucleotide sequence ID" value="NZ_CP045857.1"/>
</dbReference>